<dbReference type="RefSeq" id="WP_192373020.1">
    <property type="nucleotide sequence ID" value="NZ_CAJHIV010000001.1"/>
</dbReference>
<keyword evidence="2" id="KW-1185">Reference proteome</keyword>
<accession>A0ABR9CYP5</accession>
<name>A0ABR9CYP5_9GAMM</name>
<evidence type="ECO:0000313" key="2">
    <source>
        <dbReference type="Proteomes" id="UP000652176"/>
    </source>
</evidence>
<protein>
    <recommendedName>
        <fullName evidence="3">DUF4123 domain-containing protein</fullName>
    </recommendedName>
</protein>
<reference evidence="1 2" key="1">
    <citation type="submission" date="2020-09" db="EMBL/GenBank/DDBJ databases">
        <title>Methylomonas albis sp. nov. and Methylomonas fluvii sp. nov.: Two cold-adapted methanotrophs from the River Elbe and an amended description of Methylovulum psychrotolerans strain Eb1.</title>
        <authorList>
            <person name="Bussmann I.K."/>
            <person name="Klings K.-W."/>
            <person name="Warnstedt J."/>
            <person name="Hoppert M."/>
            <person name="Saborowski A."/>
            <person name="Horn F."/>
            <person name="Liebner S."/>
        </authorList>
    </citation>
    <scope>NUCLEOTIDE SEQUENCE [LARGE SCALE GENOMIC DNA]</scope>
    <source>
        <strain evidence="1 2">EbA</strain>
    </source>
</reference>
<dbReference type="Proteomes" id="UP000652176">
    <property type="component" value="Unassembled WGS sequence"/>
</dbReference>
<comment type="caution">
    <text evidence="1">The sequence shown here is derived from an EMBL/GenBank/DDBJ whole genome shotgun (WGS) entry which is preliminary data.</text>
</comment>
<proteinExistence type="predicted"/>
<sequence>MSISDHITWYSERHTLHIDLSSLINTPITLILTSWNHPYGINWQLINDQEQIDEYYDDPFTAPYFPIWECLTDVDEYLNQIPKAIAVTLHQYRSDSFGMLMLLSQHKKLSNFYGKYWTPFWLIFRQAKCERWTQQQFVSVCESGICADDA</sequence>
<organism evidence="1 2">
    <name type="scientific">Methylomonas albis</name>
    <dbReference type="NCBI Taxonomy" id="1854563"/>
    <lineage>
        <taxon>Bacteria</taxon>
        <taxon>Pseudomonadati</taxon>
        <taxon>Pseudomonadota</taxon>
        <taxon>Gammaproteobacteria</taxon>
        <taxon>Methylococcales</taxon>
        <taxon>Methylococcaceae</taxon>
        <taxon>Methylomonas</taxon>
    </lineage>
</organism>
<gene>
    <name evidence="1" type="ORF">IE877_02760</name>
</gene>
<dbReference type="EMBL" id="JACXSS010000001">
    <property type="protein sequence ID" value="MBD9354817.1"/>
    <property type="molecule type" value="Genomic_DNA"/>
</dbReference>
<evidence type="ECO:0000313" key="1">
    <source>
        <dbReference type="EMBL" id="MBD9354817.1"/>
    </source>
</evidence>
<dbReference type="SUPFAM" id="SSF90096">
    <property type="entry name" value="Subunits of heterodimeric actin filament capping protein Capz"/>
    <property type="match status" value="1"/>
</dbReference>
<dbReference type="InterPro" id="IPR037282">
    <property type="entry name" value="CapZ_alpha/beta"/>
</dbReference>
<evidence type="ECO:0008006" key="3">
    <source>
        <dbReference type="Google" id="ProtNLM"/>
    </source>
</evidence>